<dbReference type="EMBL" id="LCZI01000449">
    <property type="protein sequence ID" value="KKZ66604.1"/>
    <property type="molecule type" value="Genomic_DNA"/>
</dbReference>
<dbReference type="Proteomes" id="UP000034164">
    <property type="component" value="Unassembled WGS sequence"/>
</dbReference>
<protein>
    <submittedName>
        <fullName evidence="2">Uncharacterized protein</fullName>
    </submittedName>
</protein>
<evidence type="ECO:0000313" key="2">
    <source>
        <dbReference type="EMBL" id="KKZ66604.1"/>
    </source>
</evidence>
<reference evidence="3" key="1">
    <citation type="journal article" date="2015" name="PLoS Genet.">
        <title>The dynamic genome and transcriptome of the human fungal pathogen Blastomyces and close relative Emmonsia.</title>
        <authorList>
            <person name="Munoz J.F."/>
            <person name="Gauthier G.M."/>
            <person name="Desjardins C.A."/>
            <person name="Gallo J.E."/>
            <person name="Holder J."/>
            <person name="Sullivan T.D."/>
            <person name="Marty A.J."/>
            <person name="Carmen J.C."/>
            <person name="Chen Z."/>
            <person name="Ding L."/>
            <person name="Gujja S."/>
            <person name="Magrini V."/>
            <person name="Misas E."/>
            <person name="Mitreva M."/>
            <person name="Priest M."/>
            <person name="Saif S."/>
            <person name="Whiston E.A."/>
            <person name="Young S."/>
            <person name="Zeng Q."/>
            <person name="Goldman W.E."/>
            <person name="Mardis E.R."/>
            <person name="Taylor J.W."/>
            <person name="McEwen J.G."/>
            <person name="Clay O.K."/>
            <person name="Klein B.S."/>
            <person name="Cuomo C.A."/>
        </authorList>
    </citation>
    <scope>NUCLEOTIDE SEQUENCE [LARGE SCALE GENOMIC DNA]</scope>
    <source>
        <strain evidence="3">UAMH 3008</strain>
    </source>
</reference>
<name>A0A0G2J5B8_9EURO</name>
<gene>
    <name evidence="2" type="ORF">EMCG_07718</name>
</gene>
<dbReference type="VEuPathDB" id="FungiDB:EMCG_07718"/>
<accession>A0A0G2J5B8</accession>
<evidence type="ECO:0000313" key="3">
    <source>
        <dbReference type="Proteomes" id="UP000034164"/>
    </source>
</evidence>
<evidence type="ECO:0000256" key="1">
    <source>
        <dbReference type="SAM" id="MobiDB-lite"/>
    </source>
</evidence>
<dbReference type="AlphaFoldDB" id="A0A0G2J5B8"/>
<comment type="caution">
    <text evidence="2">The sequence shown here is derived from an EMBL/GenBank/DDBJ whole genome shotgun (WGS) entry which is preliminary data.</text>
</comment>
<feature type="compositionally biased region" description="Polar residues" evidence="1">
    <location>
        <begin position="11"/>
        <end position="22"/>
    </location>
</feature>
<feature type="region of interest" description="Disordered" evidence="1">
    <location>
        <begin position="1"/>
        <end position="37"/>
    </location>
</feature>
<proteinExistence type="predicted"/>
<organism evidence="2 3">
    <name type="scientific">[Emmonsia] crescens</name>
    <dbReference type="NCBI Taxonomy" id="73230"/>
    <lineage>
        <taxon>Eukaryota</taxon>
        <taxon>Fungi</taxon>
        <taxon>Dikarya</taxon>
        <taxon>Ascomycota</taxon>
        <taxon>Pezizomycotina</taxon>
        <taxon>Eurotiomycetes</taxon>
        <taxon>Eurotiomycetidae</taxon>
        <taxon>Onygenales</taxon>
        <taxon>Ajellomycetaceae</taxon>
        <taxon>Emergomyces</taxon>
    </lineage>
</organism>
<sequence>MELDSLFPPLSSGTHAFDTGQTAPRRDEAGGHFDMGGGCNRSNIVAQELAVAGHGQPQGRAILLRWKRSYQGHGRPSDEEPPWIGWREIPETEWVPAILKELESERGSA</sequence>